<dbReference type="Pfam" id="PF23552">
    <property type="entry name" value="ParB_C"/>
    <property type="match status" value="1"/>
</dbReference>
<protein>
    <recommendedName>
        <fullName evidence="1">ParB C-terminal dimerisation domain-containing protein</fullName>
    </recommendedName>
</protein>
<proteinExistence type="predicted"/>
<evidence type="ECO:0000313" key="2">
    <source>
        <dbReference type="EMBL" id="CEN40091.1"/>
    </source>
</evidence>
<organism evidence="2 3">
    <name type="scientific">Capnocytophaga canimorsus</name>
    <dbReference type="NCBI Taxonomy" id="28188"/>
    <lineage>
        <taxon>Bacteria</taxon>
        <taxon>Pseudomonadati</taxon>
        <taxon>Bacteroidota</taxon>
        <taxon>Flavobacteriia</taxon>
        <taxon>Flavobacteriales</taxon>
        <taxon>Flavobacteriaceae</taxon>
        <taxon>Capnocytophaga</taxon>
    </lineage>
</organism>
<dbReference type="Proteomes" id="UP000044026">
    <property type="component" value="Unassembled WGS sequence"/>
</dbReference>
<evidence type="ECO:0000313" key="3">
    <source>
        <dbReference type="Proteomes" id="UP000044026"/>
    </source>
</evidence>
<reference evidence="2 3" key="1">
    <citation type="submission" date="2015-01" db="EMBL/GenBank/DDBJ databases">
        <authorList>
            <person name="Xiang T."/>
            <person name="Song Y."/>
            <person name="Huang L."/>
            <person name="Wang B."/>
            <person name="Wu P."/>
        </authorList>
    </citation>
    <scope>NUCLEOTIDE SEQUENCE [LARGE SCALE GENOMIC DNA]</scope>
    <source>
        <strain evidence="2 3">Cc12</strain>
    </source>
</reference>
<evidence type="ECO:0000259" key="1">
    <source>
        <dbReference type="Pfam" id="PF23552"/>
    </source>
</evidence>
<accession>A0A0B7HK30</accession>
<feature type="domain" description="ParB C-terminal dimerisation" evidence="1">
    <location>
        <begin position="11"/>
        <end position="54"/>
    </location>
</feature>
<dbReference type="EMBL" id="CDOE01000076">
    <property type="protein sequence ID" value="CEN40091.1"/>
    <property type="molecule type" value="Genomic_DNA"/>
</dbReference>
<name>A0A0B7HK30_9FLAO</name>
<dbReference type="AlphaFoldDB" id="A0A0B7HK30"/>
<gene>
    <name evidence="2" type="ORF">CCAN12_780015</name>
</gene>
<sequence>MWLANTPAYVQEAVESLNQFLGTKVTIKLSKNGKGSLVIPFSSEDDFNRIQQLFKKND</sequence>
<dbReference type="InterPro" id="IPR057240">
    <property type="entry name" value="ParB_dimer_C"/>
</dbReference>